<evidence type="ECO:0000259" key="12">
    <source>
        <dbReference type="PROSITE" id="PS51714"/>
    </source>
</evidence>
<dbReference type="GO" id="GO:0034511">
    <property type="term" value="F:U3 snoRNA binding"/>
    <property type="evidence" value="ECO:0007669"/>
    <property type="project" value="TreeGrafter"/>
</dbReference>
<dbReference type="GO" id="GO:0005654">
    <property type="term" value="C:nucleoplasm"/>
    <property type="evidence" value="ECO:0007669"/>
    <property type="project" value="UniProtKB-ARBA"/>
</dbReference>
<dbReference type="InterPro" id="IPR039761">
    <property type="entry name" value="Bms1/Tsr1"/>
</dbReference>
<dbReference type="SUPFAM" id="SSF52540">
    <property type="entry name" value="P-loop containing nucleoside triphosphate hydrolases"/>
    <property type="match status" value="1"/>
</dbReference>
<dbReference type="Pfam" id="PF10662">
    <property type="entry name" value="PduV-EutP"/>
    <property type="match status" value="1"/>
</dbReference>
<comment type="caution">
    <text evidence="13">The sequence shown here is derived from an EMBL/GenBank/DDBJ whole genome shotgun (WGS) entry which is preliminary data.</text>
</comment>
<dbReference type="InterPro" id="IPR012381">
    <property type="entry name" value="EutP_PduV"/>
</dbReference>
<dbReference type="Pfam" id="PF08142">
    <property type="entry name" value="AARP2CN"/>
    <property type="match status" value="1"/>
</dbReference>
<keyword evidence="8" id="KW-0539">Nucleus</keyword>
<keyword evidence="6" id="KW-0067">ATP-binding</keyword>
<evidence type="ECO:0000256" key="7">
    <source>
        <dbReference type="ARBA" id="ARBA00023134"/>
    </source>
</evidence>
<dbReference type="GO" id="GO:0030686">
    <property type="term" value="C:90S preribosome"/>
    <property type="evidence" value="ECO:0007669"/>
    <property type="project" value="TreeGrafter"/>
</dbReference>
<dbReference type="Gene3D" id="3.40.50.300">
    <property type="entry name" value="P-loop containing nucleotide triphosphate hydrolases"/>
    <property type="match status" value="1"/>
</dbReference>
<feature type="compositionally biased region" description="Acidic residues" evidence="11">
    <location>
        <begin position="550"/>
        <end position="561"/>
    </location>
</feature>
<name>A0A6A5BCW1_NAEFO</name>
<evidence type="ECO:0000256" key="1">
    <source>
        <dbReference type="ARBA" id="ARBA00004604"/>
    </source>
</evidence>
<dbReference type="GeneID" id="68116886"/>
<keyword evidence="4" id="KW-0547">Nucleotide-binding</keyword>
<keyword evidence="5" id="KW-0378">Hydrolase</keyword>
<feature type="compositionally biased region" description="Acidic residues" evidence="11">
    <location>
        <begin position="464"/>
        <end position="481"/>
    </location>
</feature>
<dbReference type="OMA" id="KLHVPMV"/>
<evidence type="ECO:0000256" key="5">
    <source>
        <dbReference type="ARBA" id="ARBA00022801"/>
    </source>
</evidence>
<feature type="compositionally biased region" description="Acidic residues" evidence="11">
    <location>
        <begin position="776"/>
        <end position="789"/>
    </location>
</feature>
<feature type="domain" description="Bms1-type G" evidence="12">
    <location>
        <begin position="89"/>
        <end position="252"/>
    </location>
</feature>
<feature type="compositionally biased region" description="Basic residues" evidence="11">
    <location>
        <begin position="16"/>
        <end position="36"/>
    </location>
</feature>
<dbReference type="GO" id="GO:0006576">
    <property type="term" value="P:biogenic amine metabolic process"/>
    <property type="evidence" value="ECO:0007669"/>
    <property type="project" value="InterPro"/>
</dbReference>
<feature type="region of interest" description="Disordered" evidence="11">
    <location>
        <begin position="444"/>
        <end position="590"/>
    </location>
</feature>
<dbReference type="InterPro" id="IPR037875">
    <property type="entry name" value="Bms1_N"/>
</dbReference>
<dbReference type="GO" id="GO:0032040">
    <property type="term" value="C:small-subunit processome"/>
    <property type="evidence" value="ECO:0007669"/>
    <property type="project" value="UniProtKB-ARBA"/>
</dbReference>
<dbReference type="InterPro" id="IPR027417">
    <property type="entry name" value="P-loop_NTPase"/>
</dbReference>
<feature type="region of interest" description="Disordered" evidence="11">
    <location>
        <begin position="648"/>
        <end position="683"/>
    </location>
</feature>
<dbReference type="PANTHER" id="PTHR12858">
    <property type="entry name" value="RIBOSOME BIOGENESIS PROTEIN"/>
    <property type="match status" value="1"/>
</dbReference>
<evidence type="ECO:0000256" key="3">
    <source>
        <dbReference type="ARBA" id="ARBA00022553"/>
    </source>
</evidence>
<evidence type="ECO:0000256" key="2">
    <source>
        <dbReference type="ARBA" id="ARBA00022517"/>
    </source>
</evidence>
<dbReference type="GO" id="GO:0000479">
    <property type="term" value="P:endonucleolytic cleavage of tricistronic rRNA transcript (SSU-rRNA, 5.8S rRNA, LSU-rRNA)"/>
    <property type="evidence" value="ECO:0007669"/>
    <property type="project" value="TreeGrafter"/>
</dbReference>
<accession>A0A6A5BCW1</accession>
<feature type="compositionally biased region" description="Acidic residues" evidence="11">
    <location>
        <begin position="489"/>
        <end position="509"/>
    </location>
</feature>
<feature type="compositionally biased region" description="Acidic residues" evidence="11">
    <location>
        <begin position="753"/>
        <end position="767"/>
    </location>
</feature>
<sequence>MSSSGGSSEQQINKEHKARRAGNKFKKREAQRKKKLGISEEQQKNDYVNNRANTVGKGNAYARDLKYKLDKFETKLHAPITSRVYGEGPPKLVAVVGPPKSGKTTLITSLVKQYTKQTLTEVTGPITVRTGKTRTTFFECPDDINAMIDISKTADLVLLLIDASYGFEMENFEFLNMLQVHGMTRVMGILTHLDLIKKSSTVRKLKKKLKHRFWTEVCDGAKLFYLSGLRGGLYTPRETINLSRFISIIKPRPIKWRTTHSCVVVDRFEDITDPELIMQNPTINRHVCLYGYVRNTFLRKGTPVHIPGCGDFTIKALSSLEDPLPPKPKEKERSKLDKYKGLYGPMSNLGSVFYDKESVYVDMTNTFTDWNASSGGHHRGGIDEAEELLLTRKGKEISSEKREERKQIAEETSKIVQSLLKASSNDINLDEKLSNQQVKLLSNAKSTLDAKKPSKTTSLHQEETNEEEESDDFDEDMDEEEFIQKYLDESDEGEEDDNDEMEDDDDNENDQFRKRRGLSILMNNDDDKNDDELYANALNKGNSSKKENIVYDDDDDDSENMEEAHNREMKKELKLRGLSSKDDSDSEYFEPRKLKVNEVTGQFEANEDYLSDLEDEIDEMGQSSNKWKETMEERASSAFYDVGVSLQELVYGNEQEEDEQDSDDDEMDESTQQEENHSNDLDSIFNFKKQITEKKKKINVNRLKIDHADRSRIQLEPTEIKHDWDDAEFRETIRNKFVTGDWTKRRSAKENATNEEDSMNVDEDNDEFTNNMKDGEMDEDGLDEDDMEKVEDSLASSELERKRMEKKKAFDAQFDETKSSKLDSKSAKSTQQTNEEDPITTIEKLKKKLREDDPQTILNKTEFENLTREQREEIEGISPGTYVRIELEGFPCEFIENVNFKNPIIVGAMHAEECRMGLIKMRLKRHRWYPKTLKNRDPLVFSIGWRRFQSIPTYCMQDDNGRHRQIKYTPEYMHCIAAIYGPFIPQNTGIIAFQTLSEKVDTFRVSATGYVMEMDQDFSIVKKLKLVGYPKIIHKNTCIITKMFSSELEVAKYEGAALRTVSGLRGSVKKPFRGEKASPGDFRATFEDKLIRGDIVFLRCWYAVEIERFYNPVFNHLSKKWYGMRTVSQLRKLKQLPVPVKEDSLYKPITSRSTAGHDAHFNPKPKLLKQLPFTEQRKKVVEVTGLTDDLNQYIAEDAPIHELTTALMSDREVERANMLRKLKAINAERVKKNRVQEMKLKMKEMKYQVQEERAKNRARRDTMKRRAVMKEISRVKKAKYYVKEGGEETQ</sequence>
<gene>
    <name evidence="13" type="ORF">FDP41_009671</name>
</gene>
<keyword evidence="2" id="KW-0690">Ribosome biogenesis</keyword>
<dbReference type="FunFam" id="3.40.50.300:FF:000105">
    <property type="entry name" value="BMS1 ribosome biogenesis factor"/>
    <property type="match status" value="1"/>
</dbReference>
<dbReference type="Pfam" id="PF04950">
    <property type="entry name" value="RIBIOP_C"/>
    <property type="match status" value="1"/>
</dbReference>
<comment type="similarity">
    <text evidence="10">Belongs to the TRAFAC class translation factor GTPase superfamily. Bms1-like GTPase family. BMS1 subfamily.</text>
</comment>
<dbReference type="SMART" id="SM00785">
    <property type="entry name" value="AARP2CN"/>
    <property type="match status" value="1"/>
</dbReference>
<comment type="catalytic activity">
    <reaction evidence="9">
        <text>GTP + H2O = GDP + phosphate + H(+)</text>
        <dbReference type="Rhea" id="RHEA:19669"/>
        <dbReference type="ChEBI" id="CHEBI:15377"/>
        <dbReference type="ChEBI" id="CHEBI:15378"/>
        <dbReference type="ChEBI" id="CHEBI:37565"/>
        <dbReference type="ChEBI" id="CHEBI:43474"/>
        <dbReference type="ChEBI" id="CHEBI:58189"/>
    </reaction>
    <physiologicalReaction direction="left-to-right" evidence="9">
        <dbReference type="Rhea" id="RHEA:19670"/>
    </physiologicalReaction>
</comment>
<keyword evidence="3" id="KW-0597">Phosphoprotein</keyword>
<dbReference type="RefSeq" id="XP_044556690.1">
    <property type="nucleotide sequence ID" value="XM_044713654.1"/>
</dbReference>
<evidence type="ECO:0000256" key="11">
    <source>
        <dbReference type="SAM" id="MobiDB-lite"/>
    </source>
</evidence>
<dbReference type="PANTHER" id="PTHR12858:SF2">
    <property type="entry name" value="RIBOSOME BIOGENESIS PROTEIN BMS1 HOMOLOG"/>
    <property type="match status" value="1"/>
</dbReference>
<keyword evidence="14" id="KW-1185">Reference proteome</keyword>
<dbReference type="InterPro" id="IPR007034">
    <property type="entry name" value="BMS1_TSR1_C"/>
</dbReference>
<proteinExistence type="inferred from homology"/>
<keyword evidence="7" id="KW-0342">GTP-binding</keyword>
<dbReference type="SMART" id="SM01362">
    <property type="entry name" value="DUF663"/>
    <property type="match status" value="1"/>
</dbReference>
<protein>
    <recommendedName>
        <fullName evidence="12">Bms1-type G domain-containing protein</fullName>
    </recommendedName>
</protein>
<dbReference type="CDD" id="cd01882">
    <property type="entry name" value="BMS1"/>
    <property type="match status" value="1"/>
</dbReference>
<dbReference type="PROSITE" id="PS51714">
    <property type="entry name" value="G_BMS1"/>
    <property type="match status" value="1"/>
</dbReference>
<evidence type="ECO:0000256" key="4">
    <source>
        <dbReference type="ARBA" id="ARBA00022741"/>
    </source>
</evidence>
<dbReference type="Proteomes" id="UP000444721">
    <property type="component" value="Unassembled WGS sequence"/>
</dbReference>
<dbReference type="OrthoDB" id="10260897at2759"/>
<dbReference type="GO" id="GO:0000462">
    <property type="term" value="P:maturation of SSU-rRNA from tricistronic rRNA transcript (SSU-rRNA, 5.8S rRNA, LSU-rRNA)"/>
    <property type="evidence" value="ECO:0007669"/>
    <property type="project" value="TreeGrafter"/>
</dbReference>
<evidence type="ECO:0000313" key="13">
    <source>
        <dbReference type="EMBL" id="KAF0971975.1"/>
    </source>
</evidence>
<evidence type="ECO:0000256" key="10">
    <source>
        <dbReference type="ARBA" id="ARBA00061391"/>
    </source>
</evidence>
<dbReference type="VEuPathDB" id="AmoebaDB:FDP41_009671"/>
<dbReference type="InterPro" id="IPR012948">
    <property type="entry name" value="AARP2CN"/>
</dbReference>
<dbReference type="EMBL" id="VFQX01000072">
    <property type="protein sequence ID" value="KAF0971975.1"/>
    <property type="molecule type" value="Genomic_DNA"/>
</dbReference>
<dbReference type="GO" id="GO:0003924">
    <property type="term" value="F:GTPase activity"/>
    <property type="evidence" value="ECO:0007669"/>
    <property type="project" value="TreeGrafter"/>
</dbReference>
<feature type="region of interest" description="Disordered" evidence="11">
    <location>
        <begin position="744"/>
        <end position="841"/>
    </location>
</feature>
<organism evidence="13 14">
    <name type="scientific">Naegleria fowleri</name>
    <name type="common">Brain eating amoeba</name>
    <dbReference type="NCBI Taxonomy" id="5763"/>
    <lineage>
        <taxon>Eukaryota</taxon>
        <taxon>Discoba</taxon>
        <taxon>Heterolobosea</taxon>
        <taxon>Tetramitia</taxon>
        <taxon>Eutetramitia</taxon>
        <taxon>Vahlkampfiidae</taxon>
        <taxon>Naegleria</taxon>
    </lineage>
</organism>
<feature type="compositionally biased region" description="Polar residues" evidence="11">
    <location>
        <begin position="1"/>
        <end position="11"/>
    </location>
</feature>
<evidence type="ECO:0000256" key="8">
    <source>
        <dbReference type="ARBA" id="ARBA00023242"/>
    </source>
</evidence>
<feature type="compositionally biased region" description="Basic and acidic residues" evidence="11">
    <location>
        <begin position="798"/>
        <end position="826"/>
    </location>
</feature>
<dbReference type="GO" id="GO:0005525">
    <property type="term" value="F:GTP binding"/>
    <property type="evidence" value="ECO:0007669"/>
    <property type="project" value="UniProtKB-KW"/>
</dbReference>
<reference evidence="13 14" key="1">
    <citation type="journal article" date="2019" name="Sci. Rep.">
        <title>Nanopore sequencing improves the draft genome of the human pathogenic amoeba Naegleria fowleri.</title>
        <authorList>
            <person name="Liechti N."/>
            <person name="Schurch N."/>
            <person name="Bruggmann R."/>
            <person name="Wittwer M."/>
        </authorList>
    </citation>
    <scope>NUCLEOTIDE SEQUENCE [LARGE SCALE GENOMIC DNA]</scope>
    <source>
        <strain evidence="13 14">ATCC 30894</strain>
    </source>
</reference>
<dbReference type="VEuPathDB" id="AmoebaDB:NF0099780"/>
<evidence type="ECO:0000256" key="9">
    <source>
        <dbReference type="ARBA" id="ARBA00049117"/>
    </source>
</evidence>
<feature type="region of interest" description="Disordered" evidence="11">
    <location>
        <begin position="1"/>
        <end position="54"/>
    </location>
</feature>
<dbReference type="InterPro" id="IPR030387">
    <property type="entry name" value="G_Bms1/Tsr1_dom"/>
</dbReference>
<feature type="compositionally biased region" description="Basic and acidic residues" evidence="11">
    <location>
        <begin position="562"/>
        <end position="590"/>
    </location>
</feature>
<evidence type="ECO:0000256" key="6">
    <source>
        <dbReference type="ARBA" id="ARBA00022840"/>
    </source>
</evidence>
<feature type="compositionally biased region" description="Acidic residues" evidence="11">
    <location>
        <begin position="654"/>
        <end position="672"/>
    </location>
</feature>
<comment type="subcellular location">
    <subcellularLocation>
        <location evidence="1">Nucleus</location>
        <location evidence="1">Nucleolus</location>
    </subcellularLocation>
</comment>
<dbReference type="VEuPathDB" id="AmoebaDB:NfTy_087270"/>
<dbReference type="GO" id="GO:0005524">
    <property type="term" value="F:ATP binding"/>
    <property type="evidence" value="ECO:0007669"/>
    <property type="project" value="UniProtKB-KW"/>
</dbReference>
<evidence type="ECO:0000313" key="14">
    <source>
        <dbReference type="Proteomes" id="UP000444721"/>
    </source>
</evidence>